<feature type="chain" id="PRO_5028326731" evidence="1">
    <location>
        <begin position="22"/>
        <end position="280"/>
    </location>
</feature>
<name>A0A6P4FGM1_DRORH</name>
<protein>
    <submittedName>
        <fullName evidence="2">Uncharacterized protein LOC108051838</fullName>
    </submittedName>
</protein>
<proteinExistence type="predicted"/>
<dbReference type="RefSeq" id="XP_016989585.1">
    <property type="nucleotide sequence ID" value="XM_017134096.1"/>
</dbReference>
<dbReference type="GeneID" id="108051838"/>
<dbReference type="AlphaFoldDB" id="A0A6P4FGM1"/>
<evidence type="ECO:0000313" key="2">
    <source>
        <dbReference type="RefSeq" id="XP_016989585.1"/>
    </source>
</evidence>
<reference evidence="2" key="1">
    <citation type="submission" date="2025-08" db="UniProtKB">
        <authorList>
            <consortium name="RefSeq"/>
        </authorList>
    </citation>
    <scope>IDENTIFICATION</scope>
</reference>
<keyword evidence="1" id="KW-0732">Signal</keyword>
<dbReference type="OMA" id="AQCVKLH"/>
<organism evidence="2">
    <name type="scientific">Drosophila rhopaloa</name>
    <name type="common">Fruit fly</name>
    <dbReference type="NCBI Taxonomy" id="1041015"/>
    <lineage>
        <taxon>Eukaryota</taxon>
        <taxon>Metazoa</taxon>
        <taxon>Ecdysozoa</taxon>
        <taxon>Arthropoda</taxon>
        <taxon>Hexapoda</taxon>
        <taxon>Insecta</taxon>
        <taxon>Pterygota</taxon>
        <taxon>Neoptera</taxon>
        <taxon>Endopterygota</taxon>
        <taxon>Diptera</taxon>
        <taxon>Brachycera</taxon>
        <taxon>Muscomorpha</taxon>
        <taxon>Ephydroidea</taxon>
        <taxon>Drosophilidae</taxon>
        <taxon>Drosophila</taxon>
        <taxon>Sophophora</taxon>
    </lineage>
</organism>
<dbReference type="OrthoDB" id="7999179at2759"/>
<sequence length="280" mass="31204">MQSFSVVAISLVLLSLSAVQANNVSESMDNYILQNQRQYDAKLKLLEDQLANFRTLFAKRIEALNMQADSMQFKLEEAAARLDPITLIDPWSKQCVQNYSVAIPTIASARSSIIKCAENLNGVLNSPESTYNSLNSYYKNNLKNALNQCVKLHPNAHFNYTLCVSKVIGDANKYTVTSQNNFNTYLKSSECTAESRIRTSWQCSFGQVYSITSSVEVAQRLVELCLVNREVCGSVVCSQPSCPNVTNVTLAEINPRKETINNPFTFVTNGMNCLTFRITG</sequence>
<evidence type="ECO:0000256" key="1">
    <source>
        <dbReference type="SAM" id="SignalP"/>
    </source>
</evidence>
<gene>
    <name evidence="2" type="primary">LOC108051838</name>
</gene>
<accession>A0A6P4FGM1</accession>
<feature type="signal peptide" evidence="1">
    <location>
        <begin position="1"/>
        <end position="21"/>
    </location>
</feature>
<dbReference type="RefSeq" id="XP_016989585.2">
    <property type="nucleotide sequence ID" value="XM_017134096.2"/>
</dbReference>